<dbReference type="KEGG" id="pdio:PDMSB3_0475.1"/>
<reference evidence="1 2" key="1">
    <citation type="submission" date="2019-08" db="EMBL/GenBank/DDBJ databases">
        <authorList>
            <person name="Herpell B J."/>
        </authorList>
    </citation>
    <scope>NUCLEOTIDE SEQUENCE [LARGE SCALE GENOMIC DNA]</scope>
    <source>
        <strain evidence="2">Msb3</strain>
    </source>
</reference>
<protein>
    <submittedName>
        <fullName evidence="1">Uncharacterized protein</fullName>
    </submittedName>
</protein>
<gene>
    <name evidence="1" type="ORF">PDMSB3_0475</name>
</gene>
<evidence type="ECO:0000313" key="2">
    <source>
        <dbReference type="Proteomes" id="UP000325811"/>
    </source>
</evidence>
<proteinExistence type="predicted"/>
<dbReference type="AlphaFoldDB" id="A0A5Q4ZMS0"/>
<name>A0A5Q4ZMS0_9BURK</name>
<dbReference type="Proteomes" id="UP000325811">
    <property type="component" value="Chromosome II"/>
</dbReference>
<accession>A0A5Q4ZMS0</accession>
<evidence type="ECO:0000313" key="1">
    <source>
        <dbReference type="EMBL" id="VVD31778.1"/>
    </source>
</evidence>
<dbReference type="EMBL" id="LR699554">
    <property type="protein sequence ID" value="VVD31778.1"/>
    <property type="molecule type" value="Genomic_DNA"/>
</dbReference>
<organism evidence="1 2">
    <name type="scientific">Paraburkholderia dioscoreae</name>
    <dbReference type="NCBI Taxonomy" id="2604047"/>
    <lineage>
        <taxon>Bacteria</taxon>
        <taxon>Pseudomonadati</taxon>
        <taxon>Pseudomonadota</taxon>
        <taxon>Betaproteobacteria</taxon>
        <taxon>Burkholderiales</taxon>
        <taxon>Burkholderiaceae</taxon>
        <taxon>Paraburkholderia</taxon>
    </lineage>
</organism>
<dbReference type="RefSeq" id="WP_165187761.1">
    <property type="nucleotide sequence ID" value="NZ_LR699554.1"/>
</dbReference>
<sequence length="88" mass="10292">MTLSFRPGMSACAFITDGLYRYLKEHRGEQPVELVLHPDHTRMLCDELHVRRSGIHYDGYEFNGVPVLEDPCCRTPWLVTEDGQRWEL</sequence>
<keyword evidence="2" id="KW-1185">Reference proteome</keyword>